<feature type="non-terminal residue" evidence="2">
    <location>
        <position position="141"/>
    </location>
</feature>
<dbReference type="PANTHER" id="PTHR45398:SF1">
    <property type="entry name" value="ENZYME, PUTATIVE (JCVI)-RELATED"/>
    <property type="match status" value="1"/>
</dbReference>
<name>F3GLR4_PSESJ</name>
<keyword evidence="3" id="KW-1185">Reference proteome</keyword>
<dbReference type="InterPro" id="IPR001242">
    <property type="entry name" value="Condensation_dom"/>
</dbReference>
<proteinExistence type="predicted"/>
<protein>
    <submittedName>
        <fullName evidence="2">Amino acid adenylation</fullName>
    </submittedName>
</protein>
<dbReference type="EMBL" id="AEAI01002720">
    <property type="protein sequence ID" value="EGH48017.1"/>
    <property type="molecule type" value="Genomic_DNA"/>
</dbReference>
<accession>F3GLR4</accession>
<dbReference type="AlphaFoldDB" id="F3GLR4"/>
<dbReference type="HOGENOM" id="CLU_1791020_0_0_6"/>
<dbReference type="PANTHER" id="PTHR45398">
    <property type="match status" value="1"/>
</dbReference>
<evidence type="ECO:0000313" key="2">
    <source>
        <dbReference type="EMBL" id="EGH48017.1"/>
    </source>
</evidence>
<sequence>SLSHSPLFQVMFNHQSQASADVRALPGLQVEALLPDSYPAQFDLTLNTAEHDGGLSAGLTYATALFDPRTIERMAGHWLALLQAICANAAQRIAEVPMLDRAERQQILHDWNATAADFPSEDCLHSLIEAQVRATPGRVGL</sequence>
<reference evidence="2 3" key="1">
    <citation type="journal article" date="2011" name="PLoS Pathog.">
        <title>Dynamic evolution of pathogenicity revealed by sequencing and comparative genomics of 19 Pseudomonas syringae isolates.</title>
        <authorList>
            <person name="Baltrus D.A."/>
            <person name="Nishimura M.T."/>
            <person name="Romanchuk A."/>
            <person name="Chang J.H."/>
            <person name="Mukhtar M.S."/>
            <person name="Cherkis K."/>
            <person name="Roach J."/>
            <person name="Grant S.R."/>
            <person name="Jones C.D."/>
            <person name="Dangl J.L."/>
        </authorList>
    </citation>
    <scope>NUCLEOTIDE SEQUENCE [LARGE SCALE GENOMIC DNA]</scope>
    <source>
        <strain evidence="2 3">1704B</strain>
    </source>
</reference>
<dbReference type="Pfam" id="PF00668">
    <property type="entry name" value="Condensation"/>
    <property type="match status" value="1"/>
</dbReference>
<dbReference type="Proteomes" id="UP000004986">
    <property type="component" value="Unassembled WGS sequence"/>
</dbReference>
<dbReference type="GO" id="GO:0003824">
    <property type="term" value="F:catalytic activity"/>
    <property type="evidence" value="ECO:0007669"/>
    <property type="project" value="InterPro"/>
</dbReference>
<feature type="non-terminal residue" evidence="2">
    <location>
        <position position="1"/>
    </location>
</feature>
<dbReference type="SUPFAM" id="SSF52777">
    <property type="entry name" value="CoA-dependent acyltransferases"/>
    <property type="match status" value="1"/>
</dbReference>
<dbReference type="Gene3D" id="3.30.559.30">
    <property type="entry name" value="Nonribosomal peptide synthetase, condensation domain"/>
    <property type="match status" value="1"/>
</dbReference>
<evidence type="ECO:0000259" key="1">
    <source>
        <dbReference type="Pfam" id="PF00668"/>
    </source>
</evidence>
<gene>
    <name evidence="2" type="ORF">PSYPI_39354</name>
</gene>
<evidence type="ECO:0000313" key="3">
    <source>
        <dbReference type="Proteomes" id="UP000004986"/>
    </source>
</evidence>
<feature type="domain" description="Condensation" evidence="1">
    <location>
        <begin position="3"/>
        <end position="108"/>
    </location>
</feature>
<comment type="caution">
    <text evidence="2">The sequence shown here is derived from an EMBL/GenBank/DDBJ whole genome shotgun (WGS) entry which is preliminary data.</text>
</comment>
<organism evidence="2 3">
    <name type="scientific">Pseudomonas syringae pv. pisi str. 1704B</name>
    <dbReference type="NCBI Taxonomy" id="629263"/>
    <lineage>
        <taxon>Bacteria</taxon>
        <taxon>Pseudomonadati</taxon>
        <taxon>Pseudomonadota</taxon>
        <taxon>Gammaproteobacteria</taxon>
        <taxon>Pseudomonadales</taxon>
        <taxon>Pseudomonadaceae</taxon>
        <taxon>Pseudomonas</taxon>
        <taxon>Pseudomonas syringae</taxon>
    </lineage>
</organism>